<evidence type="ECO:0000256" key="1">
    <source>
        <dbReference type="SAM" id="MobiDB-lite"/>
    </source>
</evidence>
<feature type="compositionally biased region" description="Polar residues" evidence="1">
    <location>
        <begin position="73"/>
        <end position="98"/>
    </location>
</feature>
<name>A0A061FVP0_THECC</name>
<keyword evidence="3" id="KW-1185">Reference proteome</keyword>
<reference evidence="2 3" key="1">
    <citation type="journal article" date="2013" name="Genome Biol.">
        <title>The genome sequence of the most widely cultivated cacao type and its use to identify candidate genes regulating pod color.</title>
        <authorList>
            <person name="Motamayor J.C."/>
            <person name="Mockaitis K."/>
            <person name="Schmutz J."/>
            <person name="Haiminen N."/>
            <person name="Iii D.L."/>
            <person name="Cornejo O."/>
            <person name="Findley S.D."/>
            <person name="Zheng P."/>
            <person name="Utro F."/>
            <person name="Royaert S."/>
            <person name="Saski C."/>
            <person name="Jenkins J."/>
            <person name="Podicheti R."/>
            <person name="Zhao M."/>
            <person name="Scheffler B.E."/>
            <person name="Stack J.C."/>
            <person name="Feltus F.A."/>
            <person name="Mustiga G.M."/>
            <person name="Amores F."/>
            <person name="Phillips W."/>
            <person name="Marelli J.P."/>
            <person name="May G.D."/>
            <person name="Shapiro H."/>
            <person name="Ma J."/>
            <person name="Bustamante C.D."/>
            <person name="Schnell R.J."/>
            <person name="Main D."/>
            <person name="Gilbert D."/>
            <person name="Parida L."/>
            <person name="Kuhn D.N."/>
        </authorList>
    </citation>
    <scope>NUCLEOTIDE SEQUENCE [LARGE SCALE GENOMIC DNA]</scope>
    <source>
        <strain evidence="3">cv. Matina 1-6</strain>
    </source>
</reference>
<dbReference type="HOGENOM" id="CLU_1899987_0_0_1"/>
<sequence>MYRFSFNSFAHITTFTARLVQGIAKLFPAYSQGNSLAPFGTTLTKIPLITEMTLVAAVTTVAATAVSIPNMVKQDSNGDPARSSTQRSDLVARSTGSGASRPYRTVGSGTPRLDPVAVKCRSGAVMVRSDLMVL</sequence>
<evidence type="ECO:0000313" key="3">
    <source>
        <dbReference type="Proteomes" id="UP000026915"/>
    </source>
</evidence>
<dbReference type="InParanoid" id="A0A061FVP0"/>
<evidence type="ECO:0000313" key="2">
    <source>
        <dbReference type="EMBL" id="EOY21291.1"/>
    </source>
</evidence>
<accession>A0A061FVP0</accession>
<feature type="region of interest" description="Disordered" evidence="1">
    <location>
        <begin position="72"/>
        <end position="111"/>
    </location>
</feature>
<dbReference type="Proteomes" id="UP000026915">
    <property type="component" value="Chromosome 3"/>
</dbReference>
<proteinExistence type="predicted"/>
<organism evidence="2 3">
    <name type="scientific">Theobroma cacao</name>
    <name type="common">Cacao</name>
    <name type="synonym">Cocoa</name>
    <dbReference type="NCBI Taxonomy" id="3641"/>
    <lineage>
        <taxon>Eukaryota</taxon>
        <taxon>Viridiplantae</taxon>
        <taxon>Streptophyta</taxon>
        <taxon>Embryophyta</taxon>
        <taxon>Tracheophyta</taxon>
        <taxon>Spermatophyta</taxon>
        <taxon>Magnoliopsida</taxon>
        <taxon>eudicotyledons</taxon>
        <taxon>Gunneridae</taxon>
        <taxon>Pentapetalae</taxon>
        <taxon>rosids</taxon>
        <taxon>malvids</taxon>
        <taxon>Malvales</taxon>
        <taxon>Malvaceae</taxon>
        <taxon>Byttnerioideae</taxon>
        <taxon>Theobroma</taxon>
    </lineage>
</organism>
<dbReference type="Gramene" id="EOY21291">
    <property type="protein sequence ID" value="EOY21291"/>
    <property type="gene ID" value="TCM_012742"/>
</dbReference>
<dbReference type="EMBL" id="CM001881">
    <property type="protein sequence ID" value="EOY21291.1"/>
    <property type="molecule type" value="Genomic_DNA"/>
</dbReference>
<gene>
    <name evidence="2" type="ORF">TCM_012742</name>
</gene>
<protein>
    <submittedName>
        <fullName evidence="2">Uncharacterized protein</fullName>
    </submittedName>
</protein>
<dbReference type="AlphaFoldDB" id="A0A061FVP0"/>